<feature type="coiled-coil region" evidence="2">
    <location>
        <begin position="108"/>
        <end position="142"/>
    </location>
</feature>
<dbReference type="RefSeq" id="WP_379234952.1">
    <property type="nucleotide sequence ID" value="NZ_JBHSTE010000004.1"/>
</dbReference>
<evidence type="ECO:0000313" key="3">
    <source>
        <dbReference type="EMBL" id="MFC6333456.1"/>
    </source>
</evidence>
<organism evidence="3 4">
    <name type="scientific">Paenibacillus septentrionalis</name>
    <dbReference type="NCBI Taxonomy" id="429342"/>
    <lineage>
        <taxon>Bacteria</taxon>
        <taxon>Bacillati</taxon>
        <taxon>Bacillota</taxon>
        <taxon>Bacilli</taxon>
        <taxon>Bacillales</taxon>
        <taxon>Paenibacillaceae</taxon>
        <taxon>Paenibacillus</taxon>
    </lineage>
</organism>
<dbReference type="PANTHER" id="PTHR31088">
    <property type="entry name" value="MEMBRANE-ASSOCIATED PROTEIN VIPP1, CHLOROPLASTIC"/>
    <property type="match status" value="1"/>
</dbReference>
<accession>A0ABW1V5H0</accession>
<dbReference type="PANTHER" id="PTHR31088:SF6">
    <property type="entry name" value="PHAGE SHOCK PROTEIN A"/>
    <property type="match status" value="1"/>
</dbReference>
<feature type="coiled-coil region" evidence="2">
    <location>
        <begin position="33"/>
        <end position="81"/>
    </location>
</feature>
<reference evidence="4" key="1">
    <citation type="journal article" date="2019" name="Int. J. Syst. Evol. Microbiol.">
        <title>The Global Catalogue of Microorganisms (GCM) 10K type strain sequencing project: providing services to taxonomists for standard genome sequencing and annotation.</title>
        <authorList>
            <consortium name="The Broad Institute Genomics Platform"/>
            <consortium name="The Broad Institute Genome Sequencing Center for Infectious Disease"/>
            <person name="Wu L."/>
            <person name="Ma J."/>
        </authorList>
    </citation>
    <scope>NUCLEOTIDE SEQUENCE [LARGE SCALE GENOMIC DNA]</scope>
    <source>
        <strain evidence="4">PCU 280</strain>
    </source>
</reference>
<evidence type="ECO:0000256" key="1">
    <source>
        <dbReference type="ARBA" id="ARBA00043985"/>
    </source>
</evidence>
<comment type="similarity">
    <text evidence="1">Belongs to the PspA/Vipp/IM30 family.</text>
</comment>
<sequence>MGILRRIVSMTKAAANEVLDKIENPTMMMNHYLRDMEEQISQTEQAIAQQQTQERILQSKLDDCNAQIAHYEQKAEQAIADGRELDARMALEAKLLYTEQYEQNAKLQQLAAHAVVELKQRVEDLKQEHEHLKNKRTELMTRMQQSGASNSYPFASQLHDQSATQGFNRIEQKIMEWEAQQEISQTHYSYAASASNTEQQQQLRAAHVDQELQRLLQKQESKNEAQQS</sequence>
<proteinExistence type="inferred from homology"/>
<dbReference type="Pfam" id="PF04012">
    <property type="entry name" value="PspA_IM30"/>
    <property type="match status" value="1"/>
</dbReference>
<keyword evidence="2" id="KW-0175">Coiled coil</keyword>
<gene>
    <name evidence="3" type="ORF">ACFP56_12575</name>
</gene>
<evidence type="ECO:0000256" key="2">
    <source>
        <dbReference type="SAM" id="Coils"/>
    </source>
</evidence>
<comment type="caution">
    <text evidence="3">The sequence shown here is derived from an EMBL/GenBank/DDBJ whole genome shotgun (WGS) entry which is preliminary data.</text>
</comment>
<name>A0ABW1V5H0_9BACL</name>
<dbReference type="InterPro" id="IPR007157">
    <property type="entry name" value="PspA_VIPP1"/>
</dbReference>
<dbReference type="EMBL" id="JBHSTE010000004">
    <property type="protein sequence ID" value="MFC6333456.1"/>
    <property type="molecule type" value="Genomic_DNA"/>
</dbReference>
<protein>
    <submittedName>
        <fullName evidence="3">PspA/IM30 family protein</fullName>
    </submittedName>
</protein>
<dbReference type="Proteomes" id="UP001596233">
    <property type="component" value="Unassembled WGS sequence"/>
</dbReference>
<evidence type="ECO:0000313" key="4">
    <source>
        <dbReference type="Proteomes" id="UP001596233"/>
    </source>
</evidence>
<keyword evidence="4" id="KW-1185">Reference proteome</keyword>